<evidence type="ECO:0000313" key="5">
    <source>
        <dbReference type="Proteomes" id="UP000320393"/>
    </source>
</evidence>
<sequence>MPVLKLHLGDVVRTRKTHPCGSDQWEIVRLGADIGIRCLRCGRRVLIARPKLERRIKEFVRRGPGAGGAPEPAPVPLPPKV</sequence>
<reference evidence="4 5" key="1">
    <citation type="journal article" date="2019" name="Nat. Microbiol.">
        <title>Mediterranean grassland soil C-N compound turnover is dependent on rainfall and depth, and is mediated by genomically divergent microorganisms.</title>
        <authorList>
            <person name="Diamond S."/>
            <person name="Andeer P.F."/>
            <person name="Li Z."/>
            <person name="Crits-Christoph A."/>
            <person name="Burstein D."/>
            <person name="Anantharaman K."/>
            <person name="Lane K.R."/>
            <person name="Thomas B.C."/>
            <person name="Pan C."/>
            <person name="Northen T.R."/>
            <person name="Banfield J.F."/>
        </authorList>
    </citation>
    <scope>NUCLEOTIDE SEQUENCE [LARGE SCALE GENOMIC DNA]</scope>
    <source>
        <strain evidence="3">NP_5</strain>
        <strain evidence="2">NP_7</strain>
    </source>
</reference>
<protein>
    <submittedName>
        <fullName evidence="2">DUF951 domain-containing protein</fullName>
    </submittedName>
</protein>
<evidence type="ECO:0000256" key="1">
    <source>
        <dbReference type="SAM" id="MobiDB-lite"/>
    </source>
</evidence>
<feature type="compositionally biased region" description="Pro residues" evidence="1">
    <location>
        <begin position="71"/>
        <end position="81"/>
    </location>
</feature>
<dbReference type="Proteomes" id="UP000320048">
    <property type="component" value="Unassembled WGS sequence"/>
</dbReference>
<dbReference type="AlphaFoldDB" id="A0A537JJ81"/>
<evidence type="ECO:0000313" key="4">
    <source>
        <dbReference type="Proteomes" id="UP000320048"/>
    </source>
</evidence>
<name>A0A537JJ81_9BACT</name>
<accession>A0A537JJ81</accession>
<dbReference type="PANTHER" id="PTHR38455">
    <property type="entry name" value="HYPOTHETICAL CYTOSOLIC PROTEIN"/>
    <property type="match status" value="1"/>
</dbReference>
<feature type="region of interest" description="Disordered" evidence="1">
    <location>
        <begin position="61"/>
        <end position="81"/>
    </location>
</feature>
<dbReference type="EMBL" id="VBAO01000068">
    <property type="protein sequence ID" value="TMI83598.1"/>
    <property type="molecule type" value="Genomic_DNA"/>
</dbReference>
<organism evidence="2 4">
    <name type="scientific">Candidatus Segetimicrobium genomatis</name>
    <dbReference type="NCBI Taxonomy" id="2569760"/>
    <lineage>
        <taxon>Bacteria</taxon>
        <taxon>Bacillati</taxon>
        <taxon>Candidatus Sysuimicrobiota</taxon>
        <taxon>Candidatus Sysuimicrobiia</taxon>
        <taxon>Candidatus Sysuimicrobiales</taxon>
        <taxon>Candidatus Segetimicrobiaceae</taxon>
        <taxon>Candidatus Segetimicrobium</taxon>
    </lineage>
</organism>
<dbReference type="Proteomes" id="UP000320393">
    <property type="component" value="Unassembled WGS sequence"/>
</dbReference>
<dbReference type="EMBL" id="VBAM01000203">
    <property type="protein sequence ID" value="TMJ11923.1"/>
    <property type="molecule type" value="Genomic_DNA"/>
</dbReference>
<evidence type="ECO:0000313" key="2">
    <source>
        <dbReference type="EMBL" id="TMI83598.1"/>
    </source>
</evidence>
<proteinExistence type="predicted"/>
<evidence type="ECO:0000313" key="3">
    <source>
        <dbReference type="EMBL" id="TMJ11923.1"/>
    </source>
</evidence>
<gene>
    <name evidence="3" type="ORF">E6H02_06385</name>
    <name evidence="2" type="ORF">E6H04_02585</name>
</gene>
<comment type="caution">
    <text evidence="2">The sequence shown here is derived from an EMBL/GenBank/DDBJ whole genome shotgun (WGS) entry which is preliminary data.</text>
</comment>
<dbReference type="Pfam" id="PF06107">
    <property type="entry name" value="DUF951"/>
    <property type="match status" value="1"/>
</dbReference>
<dbReference type="InterPro" id="IPR009296">
    <property type="entry name" value="DUF951"/>
</dbReference>
<dbReference type="PANTHER" id="PTHR38455:SF1">
    <property type="entry name" value="DUF951 DOMAIN-CONTAINING PROTEIN"/>
    <property type="match status" value="1"/>
</dbReference>